<evidence type="ECO:0000313" key="2">
    <source>
        <dbReference type="EMBL" id="KAF5864525.1"/>
    </source>
</evidence>
<comment type="caution">
    <text evidence="2">The sequence shown here is derived from an EMBL/GenBank/DDBJ whole genome shotgun (WGS) entry which is preliminary data.</text>
</comment>
<evidence type="ECO:0000313" key="3">
    <source>
        <dbReference type="Proteomes" id="UP000541154"/>
    </source>
</evidence>
<accession>A0A8H6EB90</accession>
<gene>
    <name evidence="2" type="ORF">ETB97_007357</name>
</gene>
<name>A0A8H6EB90_PETAA</name>
<proteinExistence type="predicted"/>
<protein>
    <submittedName>
        <fullName evidence="2">Uncharacterized protein</fullName>
    </submittedName>
</protein>
<feature type="region of interest" description="Disordered" evidence="1">
    <location>
        <begin position="1"/>
        <end position="43"/>
    </location>
</feature>
<dbReference type="EMBL" id="SPNV01000032">
    <property type="protein sequence ID" value="KAF5864525.1"/>
    <property type="molecule type" value="Genomic_DNA"/>
</dbReference>
<sequence>MHQYHVQFKKRQCPSSRAQEPIQPRDGHRHRSSQEQKNINKLRKRPTQIIVPLKNLSKWEILLIDGLDRRLRWLSQQLIPGRRPFHFPLLPSHWLNIRTWIIYDPASRAPIDAKRRLGDPRFNKPYPAPKPGPRRKYPEAAHKLACNSRIDSWRTAVNRNRKASGVGDFVKPTELYDGSAEDPQDGKIDPACWILRKPPQGSVPSARQNEAYYEGGAGWQERLGDWQNVRRGYRIRKAIYEGQANRTRAKEVAIGVTRYYRMARYRRQNLKS</sequence>
<dbReference type="Proteomes" id="UP000541154">
    <property type="component" value="Unassembled WGS sequence"/>
</dbReference>
<organism evidence="2 3">
    <name type="scientific">Petromyces alliaceus</name>
    <name type="common">Aspergillus alliaceus</name>
    <dbReference type="NCBI Taxonomy" id="209559"/>
    <lineage>
        <taxon>Eukaryota</taxon>
        <taxon>Fungi</taxon>
        <taxon>Dikarya</taxon>
        <taxon>Ascomycota</taxon>
        <taxon>Pezizomycotina</taxon>
        <taxon>Eurotiomycetes</taxon>
        <taxon>Eurotiomycetidae</taxon>
        <taxon>Eurotiales</taxon>
        <taxon>Aspergillaceae</taxon>
        <taxon>Aspergillus</taxon>
        <taxon>Aspergillus subgen. Circumdati</taxon>
    </lineage>
</organism>
<feature type="region of interest" description="Disordered" evidence="1">
    <location>
        <begin position="116"/>
        <end position="137"/>
    </location>
</feature>
<reference evidence="2 3" key="1">
    <citation type="submission" date="2019-04" db="EMBL/GenBank/DDBJ databases">
        <title>Aspergillus burnettii sp. nov., novel species from soil in southeast Queensland.</title>
        <authorList>
            <person name="Gilchrist C.L.M."/>
            <person name="Pitt J.I."/>
            <person name="Lange L."/>
            <person name="Lacey H.J."/>
            <person name="Vuong D."/>
            <person name="Midgley D.J."/>
            <person name="Greenfield P."/>
            <person name="Bradbury M."/>
            <person name="Lacey E."/>
            <person name="Busk P.K."/>
            <person name="Pilgaard B."/>
            <person name="Chooi Y.H."/>
            <person name="Piggott A.M."/>
        </authorList>
    </citation>
    <scope>NUCLEOTIDE SEQUENCE [LARGE SCALE GENOMIC DNA]</scope>
    <source>
        <strain evidence="2 3">FRR 5400</strain>
    </source>
</reference>
<dbReference type="AlphaFoldDB" id="A0A8H6EB90"/>
<keyword evidence="3" id="KW-1185">Reference proteome</keyword>
<evidence type="ECO:0000256" key="1">
    <source>
        <dbReference type="SAM" id="MobiDB-lite"/>
    </source>
</evidence>